<dbReference type="AlphaFoldDB" id="A0A0A8YP18"/>
<dbReference type="EMBL" id="GBRH01270312">
    <property type="protein sequence ID" value="JAD27583.1"/>
    <property type="molecule type" value="Transcribed_RNA"/>
</dbReference>
<name>A0A0A8YP18_ARUDO</name>
<proteinExistence type="predicted"/>
<reference evidence="1" key="2">
    <citation type="journal article" date="2015" name="Data Brief">
        <title>Shoot transcriptome of the giant reed, Arundo donax.</title>
        <authorList>
            <person name="Barrero R.A."/>
            <person name="Guerrero F.D."/>
            <person name="Moolhuijzen P."/>
            <person name="Goolsby J.A."/>
            <person name="Tidwell J."/>
            <person name="Bellgard S.E."/>
            <person name="Bellgard M.I."/>
        </authorList>
    </citation>
    <scope>NUCLEOTIDE SEQUENCE</scope>
    <source>
        <tissue evidence="1">Shoot tissue taken approximately 20 cm above the soil surface</tissue>
    </source>
</reference>
<sequence length="128" mass="15129">MWLSKLVSCFSKLQEGPLDPRRGQHAHELYPEAWPWKLEDPASNCRYLLARLSLNLIPLMHCLHFTKKFIVEWYVYFCCRPQQEEEQTILQLHSGLGNKYSITYHCIYIYTCPCFSCIYPTGEEAHPD</sequence>
<evidence type="ECO:0000313" key="1">
    <source>
        <dbReference type="EMBL" id="JAD27583.1"/>
    </source>
</evidence>
<protein>
    <submittedName>
        <fullName evidence="1">Uncharacterized protein</fullName>
    </submittedName>
</protein>
<reference evidence="1" key="1">
    <citation type="submission" date="2014-09" db="EMBL/GenBank/DDBJ databases">
        <authorList>
            <person name="Magalhaes I.L.F."/>
            <person name="Oliveira U."/>
            <person name="Santos F.R."/>
            <person name="Vidigal T.H.D.A."/>
            <person name="Brescovit A.D."/>
            <person name="Santos A.J."/>
        </authorList>
    </citation>
    <scope>NUCLEOTIDE SEQUENCE</scope>
    <source>
        <tissue evidence="1">Shoot tissue taken approximately 20 cm above the soil surface</tissue>
    </source>
</reference>
<organism evidence="1">
    <name type="scientific">Arundo donax</name>
    <name type="common">Giant reed</name>
    <name type="synonym">Donax arundinaceus</name>
    <dbReference type="NCBI Taxonomy" id="35708"/>
    <lineage>
        <taxon>Eukaryota</taxon>
        <taxon>Viridiplantae</taxon>
        <taxon>Streptophyta</taxon>
        <taxon>Embryophyta</taxon>
        <taxon>Tracheophyta</taxon>
        <taxon>Spermatophyta</taxon>
        <taxon>Magnoliopsida</taxon>
        <taxon>Liliopsida</taxon>
        <taxon>Poales</taxon>
        <taxon>Poaceae</taxon>
        <taxon>PACMAD clade</taxon>
        <taxon>Arundinoideae</taxon>
        <taxon>Arundineae</taxon>
        <taxon>Arundo</taxon>
    </lineage>
</organism>
<accession>A0A0A8YP18</accession>